<comment type="caution">
    <text evidence="1">The sequence shown here is derived from an EMBL/GenBank/DDBJ whole genome shotgun (WGS) entry which is preliminary data.</text>
</comment>
<name>A0A8J4QZH9_9ROSI</name>
<dbReference type="EMBL" id="JRKL02003287">
    <property type="protein sequence ID" value="KAF3955744.1"/>
    <property type="molecule type" value="Genomic_DNA"/>
</dbReference>
<gene>
    <name evidence="1" type="ORF">CMV_019068</name>
</gene>
<dbReference type="AlphaFoldDB" id="A0A8J4QZH9"/>
<reference evidence="1" key="1">
    <citation type="submission" date="2020-03" db="EMBL/GenBank/DDBJ databases">
        <title>Castanea mollissima Vanexum genome sequencing.</title>
        <authorList>
            <person name="Staton M."/>
        </authorList>
    </citation>
    <scope>NUCLEOTIDE SEQUENCE</scope>
    <source>
        <tissue evidence="1">Leaf</tissue>
    </source>
</reference>
<accession>A0A8J4QZH9</accession>
<evidence type="ECO:0000313" key="2">
    <source>
        <dbReference type="Proteomes" id="UP000737018"/>
    </source>
</evidence>
<sequence length="131" mass="14659">MHMKHWFQLSVYVEGKGQVTQVSQDPPCFSLGVKGLTSGEHGSHLDMENLDDPIEEEKCQGSSYHCLPILDVDEVETYQNSGWWNVAPSALEVTNQLKASLQVLVKGYHFEPSVYEVETYHCSGSVVEVTN</sequence>
<protein>
    <submittedName>
        <fullName evidence="1">Uncharacterized protein</fullName>
    </submittedName>
</protein>
<dbReference type="Proteomes" id="UP000737018">
    <property type="component" value="Unassembled WGS sequence"/>
</dbReference>
<evidence type="ECO:0000313" key="1">
    <source>
        <dbReference type="EMBL" id="KAF3955744.1"/>
    </source>
</evidence>
<organism evidence="1 2">
    <name type="scientific">Castanea mollissima</name>
    <name type="common">Chinese chestnut</name>
    <dbReference type="NCBI Taxonomy" id="60419"/>
    <lineage>
        <taxon>Eukaryota</taxon>
        <taxon>Viridiplantae</taxon>
        <taxon>Streptophyta</taxon>
        <taxon>Embryophyta</taxon>
        <taxon>Tracheophyta</taxon>
        <taxon>Spermatophyta</taxon>
        <taxon>Magnoliopsida</taxon>
        <taxon>eudicotyledons</taxon>
        <taxon>Gunneridae</taxon>
        <taxon>Pentapetalae</taxon>
        <taxon>rosids</taxon>
        <taxon>fabids</taxon>
        <taxon>Fagales</taxon>
        <taxon>Fagaceae</taxon>
        <taxon>Castanea</taxon>
    </lineage>
</organism>
<proteinExistence type="predicted"/>
<keyword evidence="2" id="KW-1185">Reference proteome</keyword>